<accession>A0A397BHM5</accession>
<dbReference type="VEuPathDB" id="FungiDB:H257_19145"/>
<comment type="caution">
    <text evidence="3">The sequence shown here is derived from an EMBL/GenBank/DDBJ whole genome shotgun (WGS) entry which is preliminary data.</text>
</comment>
<feature type="compositionally biased region" description="Basic and acidic residues" evidence="2">
    <location>
        <begin position="346"/>
        <end position="360"/>
    </location>
</feature>
<dbReference type="VEuPathDB" id="FungiDB:H257_06143"/>
<feature type="compositionally biased region" description="Polar residues" evidence="2">
    <location>
        <begin position="43"/>
        <end position="52"/>
    </location>
</feature>
<sequence length="1005" mass="111726">RDQDQAAGRGVYLIEPNEITSDDEDTQLIESESDPGSNGLGAQITQPSQFTTEFRPEETRLTTMGENPDENSLVKTKGRRLIKESETRTEAYILRSPYEDRGAQETSKGEACWKTTTDNEDRVEIQEDSPRGPVCDEKEKKPDEAAAPTRVQGTSATCGEETRKFPRSAEEACQSGSMPATCGGETLNNPQLAEETCQRGKIPGICGSEGTTTSEKDPEAGAQPLRIQIGRREGASEEVGDGQDKDNVANGARRLHENTAEGARKTNQNAVGGARKTNENAADQARETNGAPADEAVSNKMEDAINDSVPHDPRDPVKVAQMKAVGPFSRVSVRQVKDPQSTPRSHRPERADPENPRASKEASYLGGAMMTPERKRDAESSPNVSPPTDRHDSRPPLKKLALAEEDELAVTCPPLSVKSGLEEWDSDNATTNGGTRDLERAYLEYTRGIEESERTATDRFFRQLQEDQARLLDSRETRLVEMAENMTRAAEAHELHRQGVFNEALTYLRDGLARELEVARAQMTNEANEAFHVEVKKNENEWTSRMQDLQERLTSEWESQKALILREKDSQVAMLTQQSAEKLRSIRAEAAHAMEVRHMEETIHHESALNQLREDLRSAKRAHVEDVQLLAGESRKDIATMESVYEARDEQSAQELASSRAEVLMMSAELERTNTALHEIQAAGLVRSECENCPVLQEEIQVLQRRIRALETTVSNEVNRTEGLEASLAEAGNSLRVSEQCTRKAVEQLDHERVQIQLALLEQQKSRFDLERTTEDRVRAMITERESKGAEEVLLERTRVEAERGQLTLERAANEEVLARISEGLANQDANMRLLEGAEKQLRSDRENHEAMLAQAYAQLGRQQTNLEIEKRNATLKSQAERIRPSPILTPYGTPSASRKGSPTKGASSTYVSATMAPGSVSEILADKQAKDPAEGLAETLPMIPTDLENTIKVAMGGFLDDTEDHHLDLREEGVTMEVEGDRLETLTLLNPPRTRLGDLWLGRQ</sequence>
<keyword evidence="1" id="KW-0175">Coiled coil</keyword>
<dbReference type="Proteomes" id="UP000265427">
    <property type="component" value="Unassembled WGS sequence"/>
</dbReference>
<dbReference type="VEuPathDB" id="FungiDB:H257_19152"/>
<feature type="compositionally biased region" description="Polar residues" evidence="2">
    <location>
        <begin position="893"/>
        <end position="910"/>
    </location>
</feature>
<feature type="coiled-coil region" evidence="1">
    <location>
        <begin position="795"/>
        <end position="859"/>
    </location>
</feature>
<gene>
    <name evidence="3" type="ORF">DYB36_009370</name>
</gene>
<feature type="region of interest" description="Disordered" evidence="2">
    <location>
        <begin position="1"/>
        <end position="53"/>
    </location>
</feature>
<feature type="coiled-coil region" evidence="1">
    <location>
        <begin position="693"/>
        <end position="720"/>
    </location>
</feature>
<reference evidence="3 4" key="1">
    <citation type="submission" date="2018-08" db="EMBL/GenBank/DDBJ databases">
        <title>Aphanomyces genome sequencing and annotation.</title>
        <authorList>
            <person name="Minardi D."/>
            <person name="Oidtmann B."/>
            <person name="Van Der Giezen M."/>
            <person name="Studholme D.J."/>
        </authorList>
    </citation>
    <scope>NUCLEOTIDE SEQUENCE [LARGE SCALE GENOMIC DNA]</scope>
    <source>
        <strain evidence="3 4">Kv</strain>
    </source>
</reference>
<feature type="non-terminal residue" evidence="3">
    <location>
        <position position="1"/>
    </location>
</feature>
<dbReference type="AlphaFoldDB" id="A0A397BHM5"/>
<feature type="compositionally biased region" description="Basic and acidic residues" evidence="2">
    <location>
        <begin position="117"/>
        <end position="144"/>
    </location>
</feature>
<protein>
    <submittedName>
        <fullName evidence="3">Uncharacterized protein</fullName>
    </submittedName>
</protein>
<feature type="region of interest" description="Disordered" evidence="2">
    <location>
        <begin position="886"/>
        <end position="910"/>
    </location>
</feature>
<name>A0A397BHM5_APHAT</name>
<organism evidence="3 4">
    <name type="scientific">Aphanomyces astaci</name>
    <name type="common">Crayfish plague agent</name>
    <dbReference type="NCBI Taxonomy" id="112090"/>
    <lineage>
        <taxon>Eukaryota</taxon>
        <taxon>Sar</taxon>
        <taxon>Stramenopiles</taxon>
        <taxon>Oomycota</taxon>
        <taxon>Saprolegniomycetes</taxon>
        <taxon>Saprolegniales</taxon>
        <taxon>Verrucalvaceae</taxon>
        <taxon>Aphanomyces</taxon>
    </lineage>
</organism>
<feature type="region of interest" description="Disordered" evidence="2">
    <location>
        <begin position="206"/>
        <end position="395"/>
    </location>
</feature>
<dbReference type="EMBL" id="QUSZ01002936">
    <property type="protein sequence ID" value="RHY20349.1"/>
    <property type="molecule type" value="Genomic_DNA"/>
</dbReference>
<feature type="compositionally biased region" description="Basic and acidic residues" evidence="2">
    <location>
        <begin position="254"/>
        <end position="264"/>
    </location>
</feature>
<evidence type="ECO:0000256" key="1">
    <source>
        <dbReference type="SAM" id="Coils"/>
    </source>
</evidence>
<feature type="region of interest" description="Disordered" evidence="2">
    <location>
        <begin position="93"/>
        <end position="164"/>
    </location>
</feature>
<feature type="region of interest" description="Disordered" evidence="2">
    <location>
        <begin position="169"/>
        <end position="188"/>
    </location>
</feature>
<proteinExistence type="predicted"/>
<feature type="coiled-coil region" evidence="1">
    <location>
        <begin position="509"/>
        <end position="552"/>
    </location>
</feature>
<evidence type="ECO:0000256" key="2">
    <source>
        <dbReference type="SAM" id="MobiDB-lite"/>
    </source>
</evidence>
<evidence type="ECO:0000313" key="3">
    <source>
        <dbReference type="EMBL" id="RHY20349.1"/>
    </source>
</evidence>
<feature type="compositionally biased region" description="Acidic residues" evidence="2">
    <location>
        <begin position="20"/>
        <end position="33"/>
    </location>
</feature>
<evidence type="ECO:0000313" key="4">
    <source>
        <dbReference type="Proteomes" id="UP000265427"/>
    </source>
</evidence>